<dbReference type="EMBL" id="JAJSOW010000103">
    <property type="protein sequence ID" value="KAI9174203.1"/>
    <property type="molecule type" value="Genomic_DNA"/>
</dbReference>
<feature type="domain" description="Reverse transcriptase zinc-binding" evidence="1">
    <location>
        <begin position="172"/>
        <end position="233"/>
    </location>
</feature>
<keyword evidence="3" id="KW-1185">Reference proteome</keyword>
<organism evidence="2 3">
    <name type="scientific">Acer negundo</name>
    <name type="common">Box elder</name>
    <dbReference type="NCBI Taxonomy" id="4023"/>
    <lineage>
        <taxon>Eukaryota</taxon>
        <taxon>Viridiplantae</taxon>
        <taxon>Streptophyta</taxon>
        <taxon>Embryophyta</taxon>
        <taxon>Tracheophyta</taxon>
        <taxon>Spermatophyta</taxon>
        <taxon>Magnoliopsida</taxon>
        <taxon>eudicotyledons</taxon>
        <taxon>Gunneridae</taxon>
        <taxon>Pentapetalae</taxon>
        <taxon>rosids</taxon>
        <taxon>malvids</taxon>
        <taxon>Sapindales</taxon>
        <taxon>Sapindaceae</taxon>
        <taxon>Hippocastanoideae</taxon>
        <taxon>Acereae</taxon>
        <taxon>Acer</taxon>
    </lineage>
</organism>
<name>A0AAD5IVZ5_ACENE</name>
<dbReference type="Pfam" id="PF13966">
    <property type="entry name" value="zf-RVT"/>
    <property type="match status" value="1"/>
</dbReference>
<proteinExistence type="predicted"/>
<dbReference type="Proteomes" id="UP001064489">
    <property type="component" value="Chromosome 8"/>
</dbReference>
<evidence type="ECO:0000259" key="1">
    <source>
        <dbReference type="Pfam" id="PF13966"/>
    </source>
</evidence>
<reference evidence="2" key="1">
    <citation type="journal article" date="2022" name="Plant J.">
        <title>Strategies of tolerance reflected in two North American maple genomes.</title>
        <authorList>
            <person name="McEvoy S.L."/>
            <person name="Sezen U.U."/>
            <person name="Trouern-Trend A."/>
            <person name="McMahon S.M."/>
            <person name="Schaberg P.G."/>
            <person name="Yang J."/>
            <person name="Wegrzyn J.L."/>
            <person name="Swenson N.G."/>
        </authorList>
    </citation>
    <scope>NUCLEOTIDE SEQUENCE</scope>
    <source>
        <strain evidence="2">91603</strain>
    </source>
</reference>
<comment type="caution">
    <text evidence="2">The sequence shown here is derived from an EMBL/GenBank/DDBJ whole genome shotgun (WGS) entry which is preliminary data.</text>
</comment>
<gene>
    <name evidence="2" type="ORF">LWI28_013648</name>
</gene>
<evidence type="ECO:0000313" key="2">
    <source>
        <dbReference type="EMBL" id="KAI9174203.1"/>
    </source>
</evidence>
<reference evidence="2" key="2">
    <citation type="submission" date="2023-02" db="EMBL/GenBank/DDBJ databases">
        <authorList>
            <person name="Swenson N.G."/>
            <person name="Wegrzyn J.L."/>
            <person name="Mcevoy S.L."/>
        </authorList>
    </citation>
    <scope>NUCLEOTIDE SEQUENCE</scope>
    <source>
        <strain evidence="2">91603</strain>
        <tissue evidence="2">Leaf</tissue>
    </source>
</reference>
<accession>A0AAD5IVZ5</accession>
<dbReference type="InterPro" id="IPR026960">
    <property type="entry name" value="RVT-Znf"/>
</dbReference>
<sequence>MHWCTWSKLCIDKEVGGLGFCNLDIFNRALLGKQGWRILKNPNSLAARTLKACYFRDSSFMEATAPASSSFVWKNRWLPRSSGFRIISQPVLDINATVDNILTPSGGWDTNRIKLLFDKEDADEILSIPVGFGDYNDTLIWQYEISSNYSVSSGYRASQNLANIPSSLNSSGSTGWWKSLWKVCIPLKVKIFIWKAWHNWIPTKANLAKRGIKVDGICPQCNIEEESTLHALWNRCKLCHSRRDWEEMHPGTQEPLRIPCHRAPLLPRLSIGSLLL</sequence>
<protein>
    <recommendedName>
        <fullName evidence="1">Reverse transcriptase zinc-binding domain-containing protein</fullName>
    </recommendedName>
</protein>
<dbReference type="AlphaFoldDB" id="A0AAD5IVZ5"/>
<evidence type="ECO:0000313" key="3">
    <source>
        <dbReference type="Proteomes" id="UP001064489"/>
    </source>
</evidence>